<dbReference type="EMBL" id="JAEMGP010000004">
    <property type="protein sequence ID" value="KAG5210098.1"/>
    <property type="molecule type" value="Genomic_DNA"/>
</dbReference>
<feature type="domain" description="CCDC144C-like coiled-coil" evidence="5">
    <location>
        <begin position="323"/>
        <end position="584"/>
    </location>
</feature>
<feature type="compositionally biased region" description="Basic and acidic residues" evidence="3">
    <location>
        <begin position="120"/>
        <end position="135"/>
    </location>
</feature>
<proteinExistence type="predicted"/>
<feature type="domain" description="DUF3496" evidence="4">
    <location>
        <begin position="617"/>
        <end position="660"/>
    </location>
</feature>
<evidence type="ECO:0000256" key="3">
    <source>
        <dbReference type="SAM" id="MobiDB-lite"/>
    </source>
</evidence>
<dbReference type="Pfam" id="PF14915">
    <property type="entry name" value="CCDC144C"/>
    <property type="match status" value="1"/>
</dbReference>
<evidence type="ECO:0000256" key="2">
    <source>
        <dbReference type="SAM" id="Coils"/>
    </source>
</evidence>
<dbReference type="PANTHER" id="PTHR24147:SF60">
    <property type="entry name" value="ANKYRIN REPEAT DOMAIN-CONTAINING PROTEIN 26-RELATED"/>
    <property type="match status" value="1"/>
</dbReference>
<sequence length="660" mass="76106">MEFAPPKYTDVPKMQTKMSTWTPLNHQLLNDRNVLKPNLTKLMNASQQSKRQKDPTTEMEAFKVMIQNDSPEKYPNVKLAVLVKDSVPSKTVGMKDLQTSASDLSAELDLEMTSEEEEEKPVGDENSHSQVEEEKKKHKSSEVEVSDNVCDTADESGLIQQGKSGGNSNQEFAAMENEAKQKIKCESNYDSHGPAKIKSNENNKVKEQINYVDDLNNLTQSSETASEDGELLYYENSMLLIEQLDTRCTGLATDSTSDSCEEAKDLLCKNYMTQDEIAMLRLEIDAVKIQHREKENKHFDNIEIVKGKNDDLQKAIKLNEETLAAASHDHDQCQTSERDLELTFQRARDEWLHLQDKMKTDVANLKDNNKMLSQQLSRAESKFNNLEIKLHHTRDSLREKILMLEHVQRDLSQTEFQKQEIEHTYQNEQGKVNKYIGKQESLEERLSRLQSENIPQQLDDAQNRADSKEKTVISIQDQFQQIVRKLQAEREKEALMLEERNKELIKECNHLKERMCQYENEKAGREIDDLTAELETTSSKCLHLDAKNQVLREELLSMKGMQKKCEKLEKNKKKLEQEVVNLRGHIEMNMIEDSQIQAASQENLEQLQEKGNASVGSQMELRIKDLESELSKVKTLQEDSHKAELEKYKQLCLVELEVRK</sequence>
<dbReference type="Pfam" id="PF12001">
    <property type="entry name" value="DUF3496"/>
    <property type="match status" value="1"/>
</dbReference>
<comment type="caution">
    <text evidence="6">The sequence shown here is derived from an EMBL/GenBank/DDBJ whole genome shotgun (WGS) entry which is preliminary data.</text>
</comment>
<evidence type="ECO:0008006" key="8">
    <source>
        <dbReference type="Google" id="ProtNLM"/>
    </source>
</evidence>
<reference evidence="6 7" key="1">
    <citation type="submission" date="2020-12" db="EMBL/GenBank/DDBJ databases">
        <title>De novo assembly of Tibetan sheep genome.</title>
        <authorList>
            <person name="Li X."/>
        </authorList>
    </citation>
    <scope>NUCLEOTIDE SEQUENCE [LARGE SCALE GENOMIC DNA]</scope>
    <source>
        <tissue evidence="6">Heart</tissue>
    </source>
</reference>
<dbReference type="AlphaFoldDB" id="A0A836D630"/>
<evidence type="ECO:0000259" key="4">
    <source>
        <dbReference type="Pfam" id="PF12001"/>
    </source>
</evidence>
<dbReference type="PANTHER" id="PTHR24147">
    <property type="entry name" value="ANKYRIN REPEAT DOMAIN 36-RELATED"/>
    <property type="match status" value="1"/>
</dbReference>
<dbReference type="Proteomes" id="UP000664991">
    <property type="component" value="Unassembled WGS sequence"/>
</dbReference>
<evidence type="ECO:0000313" key="7">
    <source>
        <dbReference type="Proteomes" id="UP000664991"/>
    </source>
</evidence>
<evidence type="ECO:0000256" key="1">
    <source>
        <dbReference type="ARBA" id="ARBA00023054"/>
    </source>
</evidence>
<name>A0A836D630_SHEEP</name>
<organism evidence="6 7">
    <name type="scientific">Ovis aries</name>
    <name type="common">Sheep</name>
    <dbReference type="NCBI Taxonomy" id="9940"/>
    <lineage>
        <taxon>Eukaryota</taxon>
        <taxon>Metazoa</taxon>
        <taxon>Chordata</taxon>
        <taxon>Craniata</taxon>
        <taxon>Vertebrata</taxon>
        <taxon>Euteleostomi</taxon>
        <taxon>Mammalia</taxon>
        <taxon>Eutheria</taxon>
        <taxon>Laurasiatheria</taxon>
        <taxon>Artiodactyla</taxon>
        <taxon>Ruminantia</taxon>
        <taxon>Pecora</taxon>
        <taxon>Bovidae</taxon>
        <taxon>Caprinae</taxon>
        <taxon>Ovis</taxon>
    </lineage>
</organism>
<evidence type="ECO:0000259" key="5">
    <source>
        <dbReference type="Pfam" id="PF14915"/>
    </source>
</evidence>
<gene>
    <name evidence="6" type="ORF">JEQ12_015292</name>
</gene>
<dbReference type="InterPro" id="IPR039497">
    <property type="entry name" value="CC144C-like_CC_dom"/>
</dbReference>
<feature type="coiled-coil region" evidence="2">
    <location>
        <begin position="355"/>
        <end position="389"/>
    </location>
</feature>
<evidence type="ECO:0000313" key="6">
    <source>
        <dbReference type="EMBL" id="KAG5210098.1"/>
    </source>
</evidence>
<keyword evidence="1 2" id="KW-0175">Coiled coil</keyword>
<protein>
    <recommendedName>
        <fullName evidence="8">CCDC144C-like coiled-coil domain-containing protein</fullName>
    </recommendedName>
</protein>
<feature type="coiled-coil region" evidence="2">
    <location>
        <begin position="432"/>
        <end position="585"/>
    </location>
</feature>
<feature type="compositionally biased region" description="Acidic residues" evidence="3">
    <location>
        <begin position="110"/>
        <end position="119"/>
    </location>
</feature>
<feature type="region of interest" description="Disordered" evidence="3">
    <location>
        <begin position="110"/>
        <end position="146"/>
    </location>
</feature>
<accession>A0A836D630</accession>
<dbReference type="InterPro" id="IPR021885">
    <property type="entry name" value="DUF3496"/>
</dbReference>
<dbReference type="InterPro" id="IPR050657">
    <property type="entry name" value="Ankyrin_repeat_domain"/>
</dbReference>